<dbReference type="PANTHER" id="PTHR45947">
    <property type="entry name" value="SULFOQUINOVOSYL TRANSFERASE SQD2"/>
    <property type="match status" value="1"/>
</dbReference>
<gene>
    <name evidence="7" type="ORF">FZC84_04440</name>
</gene>
<dbReference type="InterPro" id="IPR001296">
    <property type="entry name" value="Glyco_trans_1"/>
</dbReference>
<evidence type="ECO:0000259" key="4">
    <source>
        <dbReference type="Pfam" id="PF00534"/>
    </source>
</evidence>
<comment type="caution">
    <text evidence="7">The sequence shown here is derived from an EMBL/GenBank/DDBJ whole genome shotgun (WGS) entry which is preliminary data.</text>
</comment>
<dbReference type="SUPFAM" id="SSF88713">
    <property type="entry name" value="Glycoside hydrolase/deacetylase"/>
    <property type="match status" value="1"/>
</dbReference>
<keyword evidence="2 3" id="KW-0119">Carbohydrate metabolism</keyword>
<dbReference type="GO" id="GO:0016757">
    <property type="term" value="F:glycosyltransferase activity"/>
    <property type="evidence" value="ECO:0007669"/>
    <property type="project" value="InterPro"/>
</dbReference>
<dbReference type="AlphaFoldDB" id="A0A5D4MH46"/>
<reference evidence="7 8" key="1">
    <citation type="submission" date="2019-08" db="EMBL/GenBank/DDBJ databases">
        <title>Bacillus genomes from the desert of Cuatro Cienegas, Coahuila.</title>
        <authorList>
            <person name="Olmedo-Alvarez G."/>
        </authorList>
    </citation>
    <scope>NUCLEOTIDE SEQUENCE [LARGE SCALE GENOMIC DNA]</scope>
    <source>
        <strain evidence="7 8">CH128b_4D</strain>
    </source>
</reference>
<evidence type="ECO:0000256" key="2">
    <source>
        <dbReference type="ARBA" id="ARBA00023277"/>
    </source>
</evidence>
<dbReference type="RefSeq" id="WP_148953105.1">
    <property type="nucleotide sequence ID" value="NZ_VTEG01000002.1"/>
</dbReference>
<accession>A0A5D4MH46</accession>
<feature type="domain" description="Glycosyl transferase family 1" evidence="4">
    <location>
        <begin position="583"/>
        <end position="739"/>
    </location>
</feature>
<protein>
    <submittedName>
        <fullName evidence="7">Glycosyltransferase</fullName>
    </submittedName>
</protein>
<comment type="similarity">
    <text evidence="1 3">Belongs to the glycosyl hydrolase 57 family.</text>
</comment>
<evidence type="ECO:0000256" key="1">
    <source>
        <dbReference type="ARBA" id="ARBA00006821"/>
    </source>
</evidence>
<evidence type="ECO:0000313" key="7">
    <source>
        <dbReference type="EMBL" id="TYS00749.1"/>
    </source>
</evidence>
<dbReference type="GO" id="GO:0005975">
    <property type="term" value="P:carbohydrate metabolic process"/>
    <property type="evidence" value="ECO:0007669"/>
    <property type="project" value="InterPro"/>
</dbReference>
<proteinExistence type="inferred from homology"/>
<dbReference type="CDD" id="cd03801">
    <property type="entry name" value="GT4_PimA-like"/>
    <property type="match status" value="1"/>
</dbReference>
<dbReference type="PANTHER" id="PTHR45947:SF3">
    <property type="entry name" value="SULFOQUINOVOSYL TRANSFERASE SQD2"/>
    <property type="match status" value="1"/>
</dbReference>
<sequence length="772" mass="88085">MEKQPISLMIVSNTVSRFPADIKKENDSINKLLNECLVLSNYTDQGNKSIVYVINPLVIDWLSTEEAKQLIEKYFMTALQNQRNHEDDNLEELYALWVKMNRDVPSEINLLQEEKRITVIPSALTNFPVTHLLTGWGIRVMLQQSLLLHGKHFTKEPKGFWLPDCAYAPGIDLYLTELGIEYSFISETTFIYSEKDDKDSCMLRTPRGLRLLPVSRETKGGHLLMMGGAEEMSSQLEEVFEQRNEFEGIEETLLNEKSTLTRAGFGYLGMDKGKAILPDEVLIGLRELHEMENKLKECSLSDCQSDRIVKQMIREWVFSLHHLLVENEVNVSYLQAFRELEELHNGKIENTSLLEYREKLEYLPLTVENSLGEGVMPISGQRTVLLLSWEYPPNIIGGLSRHVHDLSKSLVKKGCKVILLTAATNGAPDYEVDEGVHVYRTGPLHPMEEDFLHWVFQLNLSFIEKAGEIFNKERIDLIHAHDWIVGKSASMLKLHYGVPLLTTIHATENGRNQGIYTNLQQQIHEEEIKLISSSNHVIICSEHMKEELAELQPRQELPVSVIPNGVNLHNVNQEEGVLKDYYKEMKYYFSLGRIVHEKGFETVIDTAGMISKEMGIHFVIAGKGPLLETYRNKVKEKDLDEYVHFLGYVSDKERNAFLFHSEAVIFPSYYEPFGIVALEAMAAKRAVIASKTGGLKSLVEHGHAGLLFNPGDAESLKSCILELEEEEEKKIRMGESGYKVAESMFSWERISKQTLELYEELTLHHKVEGALS</sequence>
<dbReference type="InterPro" id="IPR028098">
    <property type="entry name" value="Glyco_trans_4-like_N"/>
</dbReference>
<dbReference type="EMBL" id="VTEG01000002">
    <property type="protein sequence ID" value="TYS00749.1"/>
    <property type="molecule type" value="Genomic_DNA"/>
</dbReference>
<dbReference type="InterPro" id="IPR004300">
    <property type="entry name" value="Glyco_hydro_57_N"/>
</dbReference>
<dbReference type="Pfam" id="PF13439">
    <property type="entry name" value="Glyco_transf_4"/>
    <property type="match status" value="1"/>
</dbReference>
<evidence type="ECO:0000313" key="8">
    <source>
        <dbReference type="Proteomes" id="UP000325182"/>
    </source>
</evidence>
<dbReference type="Gene3D" id="3.20.110.10">
    <property type="entry name" value="Glycoside hydrolase 38, N terminal domain"/>
    <property type="match status" value="1"/>
</dbReference>
<dbReference type="Proteomes" id="UP000325182">
    <property type="component" value="Unassembled WGS sequence"/>
</dbReference>
<organism evidence="7 8">
    <name type="scientific">Rossellomorea vietnamensis</name>
    <dbReference type="NCBI Taxonomy" id="218284"/>
    <lineage>
        <taxon>Bacteria</taxon>
        <taxon>Bacillati</taxon>
        <taxon>Bacillota</taxon>
        <taxon>Bacilli</taxon>
        <taxon>Bacillales</taxon>
        <taxon>Bacillaceae</taxon>
        <taxon>Rossellomorea</taxon>
    </lineage>
</organism>
<feature type="domain" description="Glycosyltransferase subfamily 4-like N-terminal" evidence="6">
    <location>
        <begin position="396"/>
        <end position="568"/>
    </location>
</feature>
<feature type="domain" description="Glycoside hydrolase family 57 N-terminal" evidence="5">
    <location>
        <begin position="92"/>
        <end position="217"/>
    </location>
</feature>
<evidence type="ECO:0000259" key="6">
    <source>
        <dbReference type="Pfam" id="PF13439"/>
    </source>
</evidence>
<dbReference type="InterPro" id="IPR011330">
    <property type="entry name" value="Glyco_hydro/deAcase_b/a-brl"/>
</dbReference>
<dbReference type="Pfam" id="PF00534">
    <property type="entry name" value="Glycos_transf_1"/>
    <property type="match status" value="1"/>
</dbReference>
<dbReference type="InterPro" id="IPR050194">
    <property type="entry name" value="Glycosyltransferase_grp1"/>
</dbReference>
<keyword evidence="7" id="KW-0808">Transferase</keyword>
<dbReference type="InterPro" id="IPR027291">
    <property type="entry name" value="Glyco_hydro_38_N_sf"/>
</dbReference>
<dbReference type="SUPFAM" id="SSF53756">
    <property type="entry name" value="UDP-Glycosyltransferase/glycogen phosphorylase"/>
    <property type="match status" value="1"/>
</dbReference>
<name>A0A5D4MH46_9BACI</name>
<evidence type="ECO:0000259" key="5">
    <source>
        <dbReference type="Pfam" id="PF03065"/>
    </source>
</evidence>
<evidence type="ECO:0000256" key="3">
    <source>
        <dbReference type="RuleBase" id="RU361196"/>
    </source>
</evidence>
<dbReference type="Gene3D" id="3.40.50.2000">
    <property type="entry name" value="Glycogen Phosphorylase B"/>
    <property type="match status" value="2"/>
</dbReference>
<dbReference type="Pfam" id="PF03065">
    <property type="entry name" value="Glyco_hydro_57"/>
    <property type="match status" value="1"/>
</dbReference>